<dbReference type="AlphaFoldDB" id="A0A645BJL5"/>
<organism evidence="2">
    <name type="scientific">bioreactor metagenome</name>
    <dbReference type="NCBI Taxonomy" id="1076179"/>
    <lineage>
        <taxon>unclassified sequences</taxon>
        <taxon>metagenomes</taxon>
        <taxon>ecological metagenomes</taxon>
    </lineage>
</organism>
<accession>A0A645BJL5</accession>
<evidence type="ECO:0000256" key="1">
    <source>
        <dbReference type="SAM" id="Phobius"/>
    </source>
</evidence>
<keyword evidence="1" id="KW-0812">Transmembrane</keyword>
<name>A0A645BJL5_9ZZZZ</name>
<feature type="transmembrane region" description="Helical" evidence="1">
    <location>
        <begin position="36"/>
        <end position="57"/>
    </location>
</feature>
<feature type="transmembrane region" description="Helical" evidence="1">
    <location>
        <begin position="12"/>
        <end position="30"/>
    </location>
</feature>
<gene>
    <name evidence="2" type="ORF">SDC9_112183</name>
</gene>
<keyword evidence="1" id="KW-0472">Membrane</keyword>
<protein>
    <submittedName>
        <fullName evidence="2">Uncharacterized protein</fullName>
    </submittedName>
</protein>
<dbReference type="EMBL" id="VSSQ01020437">
    <property type="protein sequence ID" value="MPM65288.1"/>
    <property type="molecule type" value="Genomic_DNA"/>
</dbReference>
<reference evidence="2" key="1">
    <citation type="submission" date="2019-08" db="EMBL/GenBank/DDBJ databases">
        <authorList>
            <person name="Kucharzyk K."/>
            <person name="Murdoch R.W."/>
            <person name="Higgins S."/>
            <person name="Loffler F."/>
        </authorList>
    </citation>
    <scope>NUCLEOTIDE SEQUENCE</scope>
</reference>
<sequence length="78" mass="9092">MSSLYRTVTVKKVYNISVFIAHHLNFYMFWTSEVFLDKYLVIAEGFLGFVFSLLKFLRHILFTVYNSHASSAAAVRSF</sequence>
<dbReference type="AntiFam" id="ANF00133">
    <property type="entry name" value="Shadow ORF (opposite mccA)"/>
</dbReference>
<proteinExistence type="predicted"/>
<comment type="caution">
    <text evidence="2">The sequence shown here is derived from an EMBL/GenBank/DDBJ whole genome shotgun (WGS) entry which is preliminary data.</text>
</comment>
<evidence type="ECO:0000313" key="2">
    <source>
        <dbReference type="EMBL" id="MPM65288.1"/>
    </source>
</evidence>
<keyword evidence="1" id="KW-1133">Transmembrane helix</keyword>